<dbReference type="PANTHER" id="PTHR42678:SF34">
    <property type="entry name" value="OS04G0183300 PROTEIN"/>
    <property type="match status" value="1"/>
</dbReference>
<feature type="domain" description="Amidase" evidence="1">
    <location>
        <begin position="38"/>
        <end position="488"/>
    </location>
</feature>
<gene>
    <name evidence="2" type="ORF">CC78DRAFT_586924</name>
</gene>
<dbReference type="OrthoDB" id="566138at2759"/>
<proteinExistence type="predicted"/>
<dbReference type="AlphaFoldDB" id="A0A9P4JXX0"/>
<dbReference type="InterPro" id="IPR036928">
    <property type="entry name" value="AS_sf"/>
</dbReference>
<reference evidence="3" key="1">
    <citation type="journal article" date="2020" name="Stud. Mycol.">
        <title>101 Dothideomycetes genomes: A test case for predicting lifestyles and emergence of pathogens.</title>
        <authorList>
            <person name="Haridas S."/>
            <person name="Albert R."/>
            <person name="Binder M."/>
            <person name="Bloem J."/>
            <person name="LaButti K."/>
            <person name="Salamov A."/>
            <person name="Andreopoulos B."/>
            <person name="Baker S."/>
            <person name="Barry K."/>
            <person name="Bills G."/>
            <person name="Bluhm B."/>
            <person name="Cannon C."/>
            <person name="Castanera R."/>
            <person name="Culley D."/>
            <person name="Daum C."/>
            <person name="Ezra D."/>
            <person name="Gonzalez J."/>
            <person name="Henrissat B."/>
            <person name="Kuo A."/>
            <person name="Liang C."/>
            <person name="Lipzen A."/>
            <person name="Lutzoni F."/>
            <person name="Magnuson J."/>
            <person name="Mondo S."/>
            <person name="Nolan M."/>
            <person name="Ohm R."/>
            <person name="Pangilinan J."/>
            <person name="Park H.-J."/>
            <person name="Ramirez L."/>
            <person name="Alfaro M."/>
            <person name="Sun H."/>
            <person name="Tritt A."/>
            <person name="Yoshinaga Y."/>
            <person name="Zwiers L.-H."/>
            <person name="Turgeon B."/>
            <person name="Goodwin S."/>
            <person name="Spatafora J."/>
            <person name="Crous P."/>
            <person name="Grigoriev I."/>
        </authorList>
    </citation>
    <scope>NUCLEOTIDE SEQUENCE [LARGE SCALE GENOMIC DNA]</scope>
    <source>
        <strain evidence="3">CBS 304.66</strain>
    </source>
</reference>
<dbReference type="EMBL" id="ML986750">
    <property type="protein sequence ID" value="KAF2258623.1"/>
    <property type="molecule type" value="Genomic_DNA"/>
</dbReference>
<evidence type="ECO:0000313" key="2">
    <source>
        <dbReference type="EMBL" id="KAF2258623.1"/>
    </source>
</evidence>
<name>A0A9P4JXX0_9PLEO</name>
<keyword evidence="3" id="KW-1185">Reference proteome</keyword>
<sequence>MKNAYECSKKGAEIPSLLNATSEELVSGLSDSRFTSVDLVVACLKRIEDVNSALNAVMEINPDAISIAAGLDDERARAPFTGFLSFSKATSAPLTSLSSGSYALLNAKLRADSSIAEKLRAHGLIILGKTSLSEWSMLRSTNSTKSWNAISGQSYAAYYPKQCPGGSSGGNATAVDLGLAWAAIGTETSGSIVSPCDRNNIVGIKTTVGLTSRYMVVPVSEHQDTVGPMARTVEDAARLLEVISGPDPMDAYTLSSPLSQIPKYSSFCRLDGLHGKRIGIARNVLDAEADLVKHILPAFEEATALMSGAGATIIDNADFTTYAAWKVRPCNLVTRADFASNISQFFANLEHNPHQICDLAGLREFTRSCAAEEYPQRNTHSWDVALDQELHNQRPNFAKHYQENLLFGGEGGVLGALERHQLDAIVLPTTIAFEIPALVGSPIITVPLGAAGAETLVKHLAGWDIADLAPGIPFGISFLGRKWSEEVLIEIAYAFEQMHEVQGKLERAMKTPEPDLVNVVHSGKVPLDE</sequence>
<comment type="caution">
    <text evidence="2">The sequence shown here is derived from an EMBL/GenBank/DDBJ whole genome shotgun (WGS) entry which is preliminary data.</text>
</comment>
<organism evidence="2 3">
    <name type="scientific">Lojkania enalia</name>
    <dbReference type="NCBI Taxonomy" id="147567"/>
    <lineage>
        <taxon>Eukaryota</taxon>
        <taxon>Fungi</taxon>
        <taxon>Dikarya</taxon>
        <taxon>Ascomycota</taxon>
        <taxon>Pezizomycotina</taxon>
        <taxon>Dothideomycetes</taxon>
        <taxon>Pleosporomycetidae</taxon>
        <taxon>Pleosporales</taxon>
        <taxon>Pleosporales incertae sedis</taxon>
        <taxon>Lojkania</taxon>
    </lineage>
</organism>
<dbReference type="InterPro" id="IPR023631">
    <property type="entry name" value="Amidase_dom"/>
</dbReference>
<evidence type="ECO:0000313" key="3">
    <source>
        <dbReference type="Proteomes" id="UP000800093"/>
    </source>
</evidence>
<accession>A0A9P4JXX0</accession>
<evidence type="ECO:0000259" key="1">
    <source>
        <dbReference type="Pfam" id="PF01425"/>
    </source>
</evidence>
<dbReference type="PANTHER" id="PTHR42678">
    <property type="entry name" value="AMIDASE"/>
    <property type="match status" value="1"/>
</dbReference>
<protein>
    <submittedName>
        <fullName evidence="2">Amidase signature enzyme</fullName>
    </submittedName>
</protein>
<dbReference type="SUPFAM" id="SSF75304">
    <property type="entry name" value="Amidase signature (AS) enzymes"/>
    <property type="match status" value="1"/>
</dbReference>
<dbReference type="Proteomes" id="UP000800093">
    <property type="component" value="Unassembled WGS sequence"/>
</dbReference>
<dbReference type="Gene3D" id="3.90.1300.10">
    <property type="entry name" value="Amidase signature (AS) domain"/>
    <property type="match status" value="1"/>
</dbReference>
<dbReference type="Pfam" id="PF01425">
    <property type="entry name" value="Amidase"/>
    <property type="match status" value="1"/>
</dbReference>